<gene>
    <name evidence="13" type="ORF">DCAR_0312331</name>
</gene>
<sequence>MSKATTSTILLLLLFASLSHAAKVSIIKFEEDRIIRKSKWRREEEVKDIFEWWMKKHGKTYSSNGLEIEKKRRFEIFKDNLKFIDEHNSGNHSYRVGLNKFADLSNEEYRSIYLGTRTDAKRRFAKSQNGAISNRYAVKIGEDGMLPESVDWRKRGAVTPIKDQGSCGSCWAFSTVAAVEGINKIVTGELISLSEQELVDCDKSYNLGCSGGLMDYAFEFIVSNGGMDTEDDYPYRGVDLKCDPARKNSKVVSIDGYEDVPVNNEKALKKAVAHQPVSVAIEAAGRGLQLYTSGIFSGTCGTALDHGVVVVGYGREDGKDYWLVRNSWGTHWGENGYFKMERNVADTSAGKCGIAMQPSYPTKKAEAQGQARGEIRLGQVISSSYQSKEQYNNILPMLFI</sequence>
<evidence type="ECO:0000256" key="10">
    <source>
        <dbReference type="SAM" id="SignalP"/>
    </source>
</evidence>
<dbReference type="GO" id="GO:0004197">
    <property type="term" value="F:cysteine-type endopeptidase activity"/>
    <property type="evidence" value="ECO:0007669"/>
    <property type="project" value="UniProtKB-EC"/>
</dbReference>
<evidence type="ECO:0000256" key="3">
    <source>
        <dbReference type="ARBA" id="ARBA00022801"/>
    </source>
</evidence>
<dbReference type="InterPro" id="IPR038765">
    <property type="entry name" value="Papain-like_cys_pep_sf"/>
</dbReference>
<evidence type="ECO:0000256" key="6">
    <source>
        <dbReference type="ARBA" id="ARBA00050389"/>
    </source>
</evidence>
<dbReference type="InterPro" id="IPR000668">
    <property type="entry name" value="Peptidase_C1A_C"/>
</dbReference>
<dbReference type="InterPro" id="IPR039417">
    <property type="entry name" value="Peptidase_C1A_papain-like"/>
</dbReference>
<keyword evidence="3" id="KW-0378">Hydrolase</keyword>
<dbReference type="SMART" id="SM00848">
    <property type="entry name" value="Inhibitor_I29"/>
    <property type="match status" value="1"/>
</dbReference>
<dbReference type="Pfam" id="PF08246">
    <property type="entry name" value="Inhibitor_I29"/>
    <property type="match status" value="1"/>
</dbReference>
<keyword evidence="4" id="KW-0788">Thiol protease</keyword>
<evidence type="ECO:0000256" key="4">
    <source>
        <dbReference type="ARBA" id="ARBA00022807"/>
    </source>
</evidence>
<evidence type="ECO:0000256" key="9">
    <source>
        <dbReference type="ARBA" id="ARBA00068904"/>
    </source>
</evidence>
<feature type="signal peptide" evidence="10">
    <location>
        <begin position="1"/>
        <end position="21"/>
    </location>
</feature>
<comment type="catalytic activity">
    <reaction evidence="6">
        <text>Specificity close to that of papain.</text>
        <dbReference type="EC" id="3.4.22.14"/>
    </reaction>
</comment>
<dbReference type="PANTHER" id="PTHR12411">
    <property type="entry name" value="CYSTEINE PROTEASE FAMILY C1-RELATED"/>
    <property type="match status" value="1"/>
</dbReference>
<dbReference type="SMART" id="SM00645">
    <property type="entry name" value="Pept_C1"/>
    <property type="match status" value="1"/>
</dbReference>
<dbReference type="GO" id="GO:0006508">
    <property type="term" value="P:proteolysis"/>
    <property type="evidence" value="ECO:0007669"/>
    <property type="project" value="UniProtKB-KW"/>
</dbReference>
<dbReference type="Proteomes" id="UP000077755">
    <property type="component" value="Chromosome 3"/>
</dbReference>
<dbReference type="InterPro" id="IPR025661">
    <property type="entry name" value="Pept_asp_AS"/>
</dbReference>
<dbReference type="EC" id="3.4.22.14" evidence="8"/>
<dbReference type="KEGG" id="dcr:108211815"/>
<feature type="domain" description="Cathepsin propeptide inhibitor" evidence="12">
    <location>
        <begin position="50"/>
        <end position="109"/>
    </location>
</feature>
<dbReference type="Gene3D" id="3.90.70.10">
    <property type="entry name" value="Cysteine proteinases"/>
    <property type="match status" value="1"/>
</dbReference>
<keyword evidence="14" id="KW-1185">Reference proteome</keyword>
<keyword evidence="5" id="KW-1015">Disulfide bond</keyword>
<dbReference type="CDD" id="cd02248">
    <property type="entry name" value="Peptidase_C1A"/>
    <property type="match status" value="1"/>
</dbReference>
<dbReference type="Pfam" id="PF00112">
    <property type="entry name" value="Peptidase_C1"/>
    <property type="match status" value="1"/>
</dbReference>
<dbReference type="InterPro" id="IPR025660">
    <property type="entry name" value="Pept_his_AS"/>
</dbReference>
<evidence type="ECO:0000256" key="2">
    <source>
        <dbReference type="ARBA" id="ARBA00022670"/>
    </source>
</evidence>
<reference evidence="13" key="1">
    <citation type="journal article" date="2016" name="Nat. Genet.">
        <title>A high-quality carrot genome assembly provides new insights into carotenoid accumulation and asterid genome evolution.</title>
        <authorList>
            <person name="Iorizzo M."/>
            <person name="Ellison S."/>
            <person name="Senalik D."/>
            <person name="Zeng P."/>
            <person name="Satapoomin P."/>
            <person name="Huang J."/>
            <person name="Bowman M."/>
            <person name="Iovene M."/>
            <person name="Sanseverino W."/>
            <person name="Cavagnaro P."/>
            <person name="Yildiz M."/>
            <person name="Macko-Podgorni A."/>
            <person name="Moranska E."/>
            <person name="Grzebelus E."/>
            <person name="Grzebelus D."/>
            <person name="Ashrafi H."/>
            <person name="Zheng Z."/>
            <person name="Cheng S."/>
            <person name="Spooner D."/>
            <person name="Van Deynze A."/>
            <person name="Simon P."/>
        </authorList>
    </citation>
    <scope>NUCLEOTIDE SEQUENCE</scope>
    <source>
        <tissue evidence="13">Leaf</tissue>
    </source>
</reference>
<evidence type="ECO:0000256" key="7">
    <source>
        <dbReference type="ARBA" id="ARBA00058326"/>
    </source>
</evidence>
<dbReference type="SUPFAM" id="SSF54001">
    <property type="entry name" value="Cysteine proteinases"/>
    <property type="match status" value="1"/>
</dbReference>
<organism evidence="13 14">
    <name type="scientific">Daucus carota subsp. sativus</name>
    <name type="common">Carrot</name>
    <dbReference type="NCBI Taxonomy" id="79200"/>
    <lineage>
        <taxon>Eukaryota</taxon>
        <taxon>Viridiplantae</taxon>
        <taxon>Streptophyta</taxon>
        <taxon>Embryophyta</taxon>
        <taxon>Tracheophyta</taxon>
        <taxon>Spermatophyta</taxon>
        <taxon>Magnoliopsida</taxon>
        <taxon>eudicotyledons</taxon>
        <taxon>Gunneridae</taxon>
        <taxon>Pentapetalae</taxon>
        <taxon>asterids</taxon>
        <taxon>campanulids</taxon>
        <taxon>Apiales</taxon>
        <taxon>Apiaceae</taxon>
        <taxon>Apioideae</taxon>
        <taxon>Scandiceae</taxon>
        <taxon>Daucinae</taxon>
        <taxon>Daucus</taxon>
        <taxon>Daucus sect. Daucus</taxon>
    </lineage>
</organism>
<dbReference type="AlphaFoldDB" id="A0AAF0WN76"/>
<feature type="chain" id="PRO_5042281879" description="Actinidain" evidence="10">
    <location>
        <begin position="22"/>
        <end position="400"/>
    </location>
</feature>
<evidence type="ECO:0000259" key="12">
    <source>
        <dbReference type="SMART" id="SM00848"/>
    </source>
</evidence>
<protein>
    <recommendedName>
        <fullName evidence="9">Actinidain</fullName>
        <ecNumber evidence="8">3.4.22.14</ecNumber>
    </recommendedName>
</protein>
<keyword evidence="2" id="KW-0645">Protease</keyword>
<dbReference type="EMBL" id="CP093345">
    <property type="protein sequence ID" value="WOG93052.1"/>
    <property type="molecule type" value="Genomic_DNA"/>
</dbReference>
<accession>A0AAF0WN76</accession>
<evidence type="ECO:0000313" key="13">
    <source>
        <dbReference type="EMBL" id="WOG93052.1"/>
    </source>
</evidence>
<feature type="domain" description="Peptidase C1A papain C-terminal" evidence="11">
    <location>
        <begin position="146"/>
        <end position="362"/>
    </location>
</feature>
<reference evidence="13" key="2">
    <citation type="submission" date="2022-03" db="EMBL/GenBank/DDBJ databases">
        <title>Draft title - Genomic analysis of global carrot germplasm unveils the trajectory of domestication and the origin of high carotenoid orange carrot.</title>
        <authorList>
            <person name="Iorizzo M."/>
            <person name="Ellison S."/>
            <person name="Senalik D."/>
            <person name="Macko-Podgorni A."/>
            <person name="Grzebelus D."/>
            <person name="Bostan H."/>
            <person name="Rolling W."/>
            <person name="Curaba J."/>
            <person name="Simon P."/>
        </authorList>
    </citation>
    <scope>NUCLEOTIDE SEQUENCE</scope>
    <source>
        <tissue evidence="13">Leaf</tissue>
    </source>
</reference>
<dbReference type="PROSITE" id="PS00639">
    <property type="entry name" value="THIOL_PROTEASE_HIS"/>
    <property type="match status" value="1"/>
</dbReference>
<evidence type="ECO:0000259" key="11">
    <source>
        <dbReference type="SMART" id="SM00645"/>
    </source>
</evidence>
<dbReference type="InterPro" id="IPR013128">
    <property type="entry name" value="Peptidase_C1A"/>
</dbReference>
<dbReference type="PROSITE" id="PS00640">
    <property type="entry name" value="THIOL_PROTEASE_ASN"/>
    <property type="match status" value="1"/>
</dbReference>
<dbReference type="InterPro" id="IPR013201">
    <property type="entry name" value="Prot_inhib_I29"/>
</dbReference>
<evidence type="ECO:0000256" key="8">
    <source>
        <dbReference type="ARBA" id="ARBA00066502"/>
    </source>
</evidence>
<evidence type="ECO:0000256" key="1">
    <source>
        <dbReference type="ARBA" id="ARBA00008455"/>
    </source>
</evidence>
<dbReference type="FunFam" id="3.90.70.10:FF:000068">
    <property type="entry name" value="Cysteine protease 1"/>
    <property type="match status" value="1"/>
</dbReference>
<dbReference type="PRINTS" id="PR00705">
    <property type="entry name" value="PAPAIN"/>
</dbReference>
<comment type="function">
    <text evidence="7">Cysteine protease responsible for the cleavage of kiwellin into kissper and KiTH.</text>
</comment>
<keyword evidence="10" id="KW-0732">Signal</keyword>
<proteinExistence type="inferred from homology"/>
<dbReference type="InterPro" id="IPR000169">
    <property type="entry name" value="Pept_cys_AS"/>
</dbReference>
<evidence type="ECO:0000256" key="5">
    <source>
        <dbReference type="ARBA" id="ARBA00023157"/>
    </source>
</evidence>
<evidence type="ECO:0000313" key="14">
    <source>
        <dbReference type="Proteomes" id="UP000077755"/>
    </source>
</evidence>
<comment type="similarity">
    <text evidence="1">Belongs to the peptidase C1 family.</text>
</comment>
<dbReference type="PROSITE" id="PS00139">
    <property type="entry name" value="THIOL_PROTEASE_CYS"/>
    <property type="match status" value="1"/>
</dbReference>
<name>A0AAF0WN76_DAUCS</name>